<organism evidence="1 2">
    <name type="scientific">Smallanthus sonchifolius</name>
    <dbReference type="NCBI Taxonomy" id="185202"/>
    <lineage>
        <taxon>Eukaryota</taxon>
        <taxon>Viridiplantae</taxon>
        <taxon>Streptophyta</taxon>
        <taxon>Embryophyta</taxon>
        <taxon>Tracheophyta</taxon>
        <taxon>Spermatophyta</taxon>
        <taxon>Magnoliopsida</taxon>
        <taxon>eudicotyledons</taxon>
        <taxon>Gunneridae</taxon>
        <taxon>Pentapetalae</taxon>
        <taxon>asterids</taxon>
        <taxon>campanulids</taxon>
        <taxon>Asterales</taxon>
        <taxon>Asteraceae</taxon>
        <taxon>Asteroideae</taxon>
        <taxon>Heliantheae alliance</taxon>
        <taxon>Millerieae</taxon>
        <taxon>Smallanthus</taxon>
    </lineage>
</organism>
<reference evidence="1 2" key="2">
    <citation type="journal article" date="2022" name="Mol. Ecol. Resour.">
        <title>The genomes of chicory, endive, great burdock and yacon provide insights into Asteraceae paleo-polyploidization history and plant inulin production.</title>
        <authorList>
            <person name="Fan W."/>
            <person name="Wang S."/>
            <person name="Wang H."/>
            <person name="Wang A."/>
            <person name="Jiang F."/>
            <person name="Liu H."/>
            <person name="Zhao H."/>
            <person name="Xu D."/>
            <person name="Zhang Y."/>
        </authorList>
    </citation>
    <scope>NUCLEOTIDE SEQUENCE [LARGE SCALE GENOMIC DNA]</scope>
    <source>
        <strain evidence="2">cv. Yunnan</strain>
        <tissue evidence="1">Leaves</tissue>
    </source>
</reference>
<protein>
    <submittedName>
        <fullName evidence="1">Uncharacterized protein</fullName>
    </submittedName>
</protein>
<sequence>MTKRLLSSRKKIRDLNWLNLIQSQIRGDGFRGRNFCNVADEVDANEDNHDVGPSSPFSDNADKVEADYTGPSSHSGETILSPHGSPIQKINSKMTKAELERDGLIFYLKDNNHKSKQLKNMKTENLKKLVNDVKTEKEKGKDFRKRKGIRKRTSTIKKKEVVKEKELVKEEEKELEKQKEKEKRKEVVSDFHKANFPEDEEKKLEENKAFRRRLKEIELSKKRRYDVYTSGFNTQKSLLEARIRELDARKLKLNVNVEKVYKEIYSTNTAEASVDVSAESKATWFKK</sequence>
<accession>A0ACB9IC47</accession>
<reference evidence="2" key="1">
    <citation type="journal article" date="2022" name="Mol. Ecol. Resour.">
        <title>The genomes of chicory, endive, great burdock and yacon provide insights into Asteraceae palaeo-polyploidization history and plant inulin production.</title>
        <authorList>
            <person name="Fan W."/>
            <person name="Wang S."/>
            <person name="Wang H."/>
            <person name="Wang A."/>
            <person name="Jiang F."/>
            <person name="Liu H."/>
            <person name="Zhao H."/>
            <person name="Xu D."/>
            <person name="Zhang Y."/>
        </authorList>
    </citation>
    <scope>NUCLEOTIDE SEQUENCE [LARGE SCALE GENOMIC DNA]</scope>
    <source>
        <strain evidence="2">cv. Yunnan</strain>
    </source>
</reference>
<keyword evidence="2" id="KW-1185">Reference proteome</keyword>
<evidence type="ECO:0000313" key="1">
    <source>
        <dbReference type="EMBL" id="KAI3805559.1"/>
    </source>
</evidence>
<dbReference type="Proteomes" id="UP001056120">
    <property type="component" value="Linkage Group LG09"/>
</dbReference>
<comment type="caution">
    <text evidence="1">The sequence shown here is derived from an EMBL/GenBank/DDBJ whole genome shotgun (WGS) entry which is preliminary data.</text>
</comment>
<name>A0ACB9IC47_9ASTR</name>
<dbReference type="EMBL" id="CM042026">
    <property type="protein sequence ID" value="KAI3805559.1"/>
    <property type="molecule type" value="Genomic_DNA"/>
</dbReference>
<proteinExistence type="predicted"/>
<gene>
    <name evidence="1" type="ORF">L1987_28057</name>
</gene>
<evidence type="ECO:0000313" key="2">
    <source>
        <dbReference type="Proteomes" id="UP001056120"/>
    </source>
</evidence>